<proteinExistence type="predicted"/>
<protein>
    <submittedName>
        <fullName evidence="2">Uncharacterized protein</fullName>
    </submittedName>
</protein>
<dbReference type="Proteomes" id="UP001286313">
    <property type="component" value="Unassembled WGS sequence"/>
</dbReference>
<feature type="compositionally biased region" description="Basic residues" evidence="1">
    <location>
        <begin position="1"/>
        <end position="15"/>
    </location>
</feature>
<feature type="region of interest" description="Disordered" evidence="1">
    <location>
        <begin position="1"/>
        <end position="45"/>
    </location>
</feature>
<reference evidence="2" key="1">
    <citation type="submission" date="2023-10" db="EMBL/GenBank/DDBJ databases">
        <title>Genome assemblies of two species of porcelain crab, Petrolisthes cinctipes and Petrolisthes manimaculis (Anomura: Porcellanidae).</title>
        <authorList>
            <person name="Angst P."/>
        </authorList>
    </citation>
    <scope>NUCLEOTIDE SEQUENCE</scope>
    <source>
        <strain evidence="2">PB745_01</strain>
        <tissue evidence="2">Gill</tissue>
    </source>
</reference>
<keyword evidence="3" id="KW-1185">Reference proteome</keyword>
<gene>
    <name evidence="2" type="ORF">Pcinc_005131</name>
</gene>
<evidence type="ECO:0000256" key="1">
    <source>
        <dbReference type="SAM" id="MobiDB-lite"/>
    </source>
</evidence>
<evidence type="ECO:0000313" key="3">
    <source>
        <dbReference type="Proteomes" id="UP001286313"/>
    </source>
</evidence>
<organism evidence="2 3">
    <name type="scientific">Petrolisthes cinctipes</name>
    <name type="common">Flat porcelain crab</name>
    <dbReference type="NCBI Taxonomy" id="88211"/>
    <lineage>
        <taxon>Eukaryota</taxon>
        <taxon>Metazoa</taxon>
        <taxon>Ecdysozoa</taxon>
        <taxon>Arthropoda</taxon>
        <taxon>Crustacea</taxon>
        <taxon>Multicrustacea</taxon>
        <taxon>Malacostraca</taxon>
        <taxon>Eumalacostraca</taxon>
        <taxon>Eucarida</taxon>
        <taxon>Decapoda</taxon>
        <taxon>Pleocyemata</taxon>
        <taxon>Anomura</taxon>
        <taxon>Galatheoidea</taxon>
        <taxon>Porcellanidae</taxon>
        <taxon>Petrolisthes</taxon>
    </lineage>
</organism>
<dbReference type="AlphaFoldDB" id="A0AAE1KZN8"/>
<accession>A0AAE1KZN8</accession>
<sequence length="156" mass="18073">MTKKTRKRRESRKRRREESRERKESREGEENREGEEIESRKRQEESRESEKKRVFLCVLGVAVVASSQSLTMSHTDSFAEVIRKFLPSILKKTLAEGGTEFEMVEKIDNAFYDLARTKINLQLSIGDIDSADAARRLQRVDEAQSTGAKLYDNPVY</sequence>
<dbReference type="EMBL" id="JAWQEG010000380">
    <property type="protein sequence ID" value="KAK3890964.1"/>
    <property type="molecule type" value="Genomic_DNA"/>
</dbReference>
<feature type="compositionally biased region" description="Basic and acidic residues" evidence="1">
    <location>
        <begin position="16"/>
        <end position="31"/>
    </location>
</feature>
<evidence type="ECO:0000313" key="2">
    <source>
        <dbReference type="EMBL" id="KAK3890964.1"/>
    </source>
</evidence>
<comment type="caution">
    <text evidence="2">The sequence shown here is derived from an EMBL/GenBank/DDBJ whole genome shotgun (WGS) entry which is preliminary data.</text>
</comment>
<name>A0AAE1KZN8_PETCI</name>